<organism evidence="2 3">
    <name type="scientific">Paramagnetospirillum magnetotacticum MS-1</name>
    <dbReference type="NCBI Taxonomy" id="272627"/>
    <lineage>
        <taxon>Bacteria</taxon>
        <taxon>Pseudomonadati</taxon>
        <taxon>Pseudomonadota</taxon>
        <taxon>Alphaproteobacteria</taxon>
        <taxon>Rhodospirillales</taxon>
        <taxon>Magnetospirillaceae</taxon>
        <taxon>Paramagnetospirillum</taxon>
    </lineage>
</organism>
<dbReference type="STRING" id="272627.CCC_02856"/>
<comment type="caution">
    <text evidence="2">The sequence shown here is derived from an EMBL/GenBank/DDBJ whole genome shotgun (WGS) entry which is preliminary data.</text>
</comment>
<sequence length="147" mass="14959">MINRRNLLAAASAAVTLAATASTAAAADHDHDHHHGPATANAKIAATALDCVRTGDACLAHCLDSFIANDTTLAVCAKKVNELISACATLAKLAANGSPHLAAYAKTATAICKDCEKECRKHADKHATCKACADSCAACAEECSKLG</sequence>
<feature type="chain" id="PRO_5002172393" evidence="1">
    <location>
        <begin position="27"/>
        <end position="147"/>
    </location>
</feature>
<dbReference type="RefSeq" id="WP_009868972.1">
    <property type="nucleotide sequence ID" value="NZ_JXSL01000020.1"/>
</dbReference>
<protein>
    <submittedName>
        <fullName evidence="2">Ferredoxin</fullName>
    </submittedName>
</protein>
<dbReference type="Pfam" id="PF03860">
    <property type="entry name" value="Csp"/>
    <property type="match status" value="1"/>
</dbReference>
<dbReference type="Gene3D" id="1.20.1270.360">
    <property type="match status" value="1"/>
</dbReference>
<dbReference type="NCBIfam" id="TIGR04401">
    <property type="entry name" value="TAT_Cys_rich"/>
    <property type="match status" value="1"/>
</dbReference>
<dbReference type="EMBL" id="JXSL01000020">
    <property type="protein sequence ID" value="KIM00068.1"/>
    <property type="molecule type" value="Genomic_DNA"/>
</dbReference>
<dbReference type="AlphaFoldDB" id="A0A0C2UEZ1"/>
<proteinExistence type="predicted"/>
<dbReference type="Proteomes" id="UP000031971">
    <property type="component" value="Unassembled WGS sequence"/>
</dbReference>
<dbReference type="PANTHER" id="PTHR37310:SF1">
    <property type="entry name" value="CYTOPLASMIC PROTEIN"/>
    <property type="match status" value="1"/>
</dbReference>
<dbReference type="InterPro" id="IPR006311">
    <property type="entry name" value="TAT_signal"/>
</dbReference>
<dbReference type="InterPro" id="IPR005560">
    <property type="entry name" value="Csp_YhjQ"/>
</dbReference>
<feature type="signal peptide" evidence="1">
    <location>
        <begin position="1"/>
        <end position="26"/>
    </location>
</feature>
<name>A0A0C2UEZ1_PARME</name>
<dbReference type="PROSITE" id="PS51318">
    <property type="entry name" value="TAT"/>
    <property type="match status" value="1"/>
</dbReference>
<dbReference type="PANTHER" id="PTHR37310">
    <property type="entry name" value="CYTOPLASMIC PROTEIN-RELATED"/>
    <property type="match status" value="1"/>
</dbReference>
<keyword evidence="1" id="KW-0732">Signal</keyword>
<evidence type="ECO:0000313" key="3">
    <source>
        <dbReference type="Proteomes" id="UP000031971"/>
    </source>
</evidence>
<accession>A0A0C2UEZ1</accession>
<dbReference type="InterPro" id="IPR030913">
    <property type="entry name" value="Csp1_Cys_rich"/>
</dbReference>
<dbReference type="OrthoDB" id="5396211at2"/>
<evidence type="ECO:0000313" key="2">
    <source>
        <dbReference type="EMBL" id="KIM00068.1"/>
    </source>
</evidence>
<reference evidence="2 3" key="1">
    <citation type="submission" date="2015-01" db="EMBL/GenBank/DDBJ databases">
        <title>Genome Sequence of Magnetospirillum magnetotacticum Strain MS-1.</title>
        <authorList>
            <person name="Marinov G.K."/>
            <person name="Smalley M.D."/>
            <person name="DeSalvo G."/>
        </authorList>
    </citation>
    <scope>NUCLEOTIDE SEQUENCE [LARGE SCALE GENOMIC DNA]</scope>
    <source>
        <strain evidence="2 3">MS-1</strain>
    </source>
</reference>
<keyword evidence="3" id="KW-1185">Reference proteome</keyword>
<evidence type="ECO:0000256" key="1">
    <source>
        <dbReference type="SAM" id="SignalP"/>
    </source>
</evidence>
<gene>
    <name evidence="2" type="ORF">CCC_02856</name>
</gene>